<evidence type="ECO:0000313" key="3">
    <source>
        <dbReference type="Proteomes" id="UP000789901"/>
    </source>
</evidence>
<proteinExistence type="predicted"/>
<accession>A0ABN7XGY5</accession>
<evidence type="ECO:0000313" key="2">
    <source>
        <dbReference type="EMBL" id="CAG8853860.1"/>
    </source>
</evidence>
<dbReference type="EMBL" id="CAJVQB010130035">
    <property type="protein sequence ID" value="CAG8853860.1"/>
    <property type="molecule type" value="Genomic_DNA"/>
</dbReference>
<feature type="non-terminal residue" evidence="2">
    <location>
        <position position="1"/>
    </location>
</feature>
<name>A0ABN7XGY5_GIGMA</name>
<protein>
    <submittedName>
        <fullName evidence="2">20347_t:CDS:1</fullName>
    </submittedName>
</protein>
<gene>
    <name evidence="2" type="ORF">GMARGA_LOCUS42681</name>
</gene>
<feature type="coiled-coil region" evidence="1">
    <location>
        <begin position="11"/>
        <end position="73"/>
    </location>
</feature>
<comment type="caution">
    <text evidence="2">The sequence shown here is derived from an EMBL/GenBank/DDBJ whole genome shotgun (WGS) entry which is preliminary data.</text>
</comment>
<keyword evidence="1" id="KW-0175">Coiled coil</keyword>
<reference evidence="2 3" key="1">
    <citation type="submission" date="2021-06" db="EMBL/GenBank/DDBJ databases">
        <authorList>
            <person name="Kallberg Y."/>
            <person name="Tangrot J."/>
            <person name="Rosling A."/>
        </authorList>
    </citation>
    <scope>NUCLEOTIDE SEQUENCE [LARGE SCALE GENOMIC DNA]</scope>
    <source>
        <strain evidence="2 3">120-4 pot B 10/14</strain>
    </source>
</reference>
<evidence type="ECO:0000256" key="1">
    <source>
        <dbReference type="SAM" id="Coils"/>
    </source>
</evidence>
<dbReference type="Proteomes" id="UP000789901">
    <property type="component" value="Unassembled WGS sequence"/>
</dbReference>
<sequence>EKEHQASGRTIVELKTRLKAIENENASLKKSLKDLNIQKMKDNRISQKRLDTIIKLKQNYQKQQELLEKLGKEENAKKYESIIRDVNEAINKCNGGY</sequence>
<organism evidence="2 3">
    <name type="scientific">Gigaspora margarita</name>
    <dbReference type="NCBI Taxonomy" id="4874"/>
    <lineage>
        <taxon>Eukaryota</taxon>
        <taxon>Fungi</taxon>
        <taxon>Fungi incertae sedis</taxon>
        <taxon>Mucoromycota</taxon>
        <taxon>Glomeromycotina</taxon>
        <taxon>Glomeromycetes</taxon>
        <taxon>Diversisporales</taxon>
        <taxon>Gigasporaceae</taxon>
        <taxon>Gigaspora</taxon>
    </lineage>
</organism>
<keyword evidence="3" id="KW-1185">Reference proteome</keyword>